<feature type="domain" description="F-box" evidence="2">
    <location>
        <begin position="34"/>
        <end position="80"/>
    </location>
</feature>
<feature type="compositionally biased region" description="Polar residues" evidence="1">
    <location>
        <begin position="498"/>
        <end position="517"/>
    </location>
</feature>
<evidence type="ECO:0000256" key="1">
    <source>
        <dbReference type="SAM" id="MobiDB-lite"/>
    </source>
</evidence>
<dbReference type="SUPFAM" id="SSF81383">
    <property type="entry name" value="F-box domain"/>
    <property type="match status" value="1"/>
</dbReference>
<organism evidence="3 4">
    <name type="scientific">Malassezia yamatoensis</name>
    <dbReference type="NCBI Taxonomy" id="253288"/>
    <lineage>
        <taxon>Eukaryota</taxon>
        <taxon>Fungi</taxon>
        <taxon>Dikarya</taxon>
        <taxon>Basidiomycota</taxon>
        <taxon>Ustilaginomycotina</taxon>
        <taxon>Malasseziomycetes</taxon>
        <taxon>Malasseziales</taxon>
        <taxon>Malasseziaceae</taxon>
        <taxon>Malassezia</taxon>
    </lineage>
</organism>
<sequence>MERWTPLRPSSASLGEAYATVMQMDGAKDHEKDENWVGIWPSSVMATILSYVSVTTLAKLEQTCKRLRDMIREERLWKARWEAIEWVQIEGMENSLLDTPAPPLPEKRTSVVKDHTAFIDLFSTLETSELPSRPYFDRVRCAYRLATPFYASILKEASTTSSLIFTHPKISSLQGQCALMHNLAHIVAPSAAGIADSMPHGVVRTKLASAAGYLDMELCNAFRAQVAEHDRGNLDTEPKMRLYATLAWNLRDLPTILGMPIRSSGLIRASKMQSLGGSIVATMYINERPVFHEPVPYNPKACIKTLERSEMAFNADPFSSFVKHCHNCLEQEISLIHRIFPTQQEVELVFLERFTDEIVSKRLTQLGDYLDGLLQNAEAHSPAVYLDCFGSSYELTTPLADAVSKAAPHIPLKDALSIIQMLWITRLEDYLSLEKTWSKDMLQSLCKKWQRNLEAALNEQHESNKHLASQLAAEQRSFMSKFKKALLTPAVDIPKSASVSSLPRLSTDQTSHTSYENMSEDRQGYIGLGQVPSALDEDGNEGDVPPNNSPKNSNVSSKLALPPSPLSPYMTHPQSASLNEKNSMSSMLSLDTAIELVNIVRLSLQRFQKVRVIDAKPVEMAAIEIVVEFFSSINHQHFQPGFEKALAQIRSHDFVKHDQEIRESQHAVGHIGSLLLFFELVQTGDTIQEMMQVFFDRVAAPMLGKIDFSNAAVREKRRLENDLDQHVAQGMSAGVQLLVQHIEHIILTHQEPRDFYPEPNSTVNIAQPTKACEVCVATLQTYCDLLASSADKALLEVLYQEIGFRLYAVLCKHLKRQIISQYGGFQVICDLNTYYAFIITLRQPALTSIFGALKRVGSLYIVDQPKELAKMVRDATLTGGTMRSEEMYEFLRSRSDFKSIERSIDSELYGIKVREDCCIM</sequence>
<feature type="region of interest" description="Disordered" evidence="1">
    <location>
        <begin position="530"/>
        <end position="580"/>
    </location>
</feature>
<dbReference type="GO" id="GO:0006887">
    <property type="term" value="P:exocytosis"/>
    <property type="evidence" value="ECO:0007669"/>
    <property type="project" value="TreeGrafter"/>
</dbReference>
<dbReference type="Pfam" id="PF12937">
    <property type="entry name" value="F-box-like"/>
    <property type="match status" value="1"/>
</dbReference>
<dbReference type="PANTHER" id="PTHR12100:SF1">
    <property type="entry name" value="RECYCLIN-1"/>
    <property type="match status" value="1"/>
</dbReference>
<name>A0AAJ6CJU7_9BASI</name>
<dbReference type="PROSITE" id="PS50181">
    <property type="entry name" value="FBOX"/>
    <property type="match status" value="1"/>
</dbReference>
<evidence type="ECO:0000313" key="3">
    <source>
        <dbReference type="EMBL" id="WFD01174.1"/>
    </source>
</evidence>
<evidence type="ECO:0000259" key="2">
    <source>
        <dbReference type="PROSITE" id="PS50181"/>
    </source>
</evidence>
<dbReference type="Proteomes" id="UP001219567">
    <property type="component" value="Chromosome 7"/>
</dbReference>
<dbReference type="EMBL" id="CP119949">
    <property type="protein sequence ID" value="WFD01174.1"/>
    <property type="molecule type" value="Genomic_DNA"/>
</dbReference>
<dbReference type="GO" id="GO:0000145">
    <property type="term" value="C:exocyst"/>
    <property type="evidence" value="ECO:0007669"/>
    <property type="project" value="TreeGrafter"/>
</dbReference>
<evidence type="ECO:0000313" key="4">
    <source>
        <dbReference type="Proteomes" id="UP001219567"/>
    </source>
</evidence>
<proteinExistence type="predicted"/>
<dbReference type="InterPro" id="IPR001810">
    <property type="entry name" value="F-box_dom"/>
</dbReference>
<dbReference type="GO" id="GO:0006893">
    <property type="term" value="P:Golgi to plasma membrane transport"/>
    <property type="evidence" value="ECO:0007669"/>
    <property type="project" value="TreeGrafter"/>
</dbReference>
<accession>A0AAJ6CJU7</accession>
<dbReference type="PANTHER" id="PTHR12100">
    <property type="entry name" value="SEC10"/>
    <property type="match status" value="1"/>
</dbReference>
<dbReference type="InterPro" id="IPR009976">
    <property type="entry name" value="Sec10-like"/>
</dbReference>
<dbReference type="Pfam" id="PF07393">
    <property type="entry name" value="Sec10_HB"/>
    <property type="match status" value="1"/>
</dbReference>
<dbReference type="AlphaFoldDB" id="A0AAJ6CJU7"/>
<reference evidence="3 4" key="1">
    <citation type="submission" date="2023-03" db="EMBL/GenBank/DDBJ databases">
        <title>Mating type loci evolution in Malassezia.</title>
        <authorList>
            <person name="Coelho M.A."/>
        </authorList>
    </citation>
    <scope>NUCLEOTIDE SEQUENCE [LARGE SCALE GENOMIC DNA]</scope>
    <source>
        <strain evidence="3 4">CBS 9725</strain>
    </source>
</reference>
<dbReference type="InterPro" id="IPR036047">
    <property type="entry name" value="F-box-like_dom_sf"/>
</dbReference>
<protein>
    <submittedName>
        <fullName evidence="3">F-box protein: endocytic membrane traffic, recycling ReCYcling 1</fullName>
    </submittedName>
</protein>
<feature type="region of interest" description="Disordered" evidence="1">
    <location>
        <begin position="498"/>
        <end position="518"/>
    </location>
</feature>
<gene>
    <name evidence="3" type="primary">RCY1</name>
    <name evidence="3" type="ORF">MYAM1_003935</name>
</gene>
<keyword evidence="4" id="KW-1185">Reference proteome</keyword>
<dbReference type="InterPro" id="IPR048627">
    <property type="entry name" value="Sec10_HB"/>
</dbReference>
<dbReference type="Gene3D" id="1.20.1280.50">
    <property type="match status" value="1"/>
</dbReference>
<feature type="compositionally biased region" description="Low complexity" evidence="1">
    <location>
        <begin position="544"/>
        <end position="561"/>
    </location>
</feature>